<feature type="transmembrane region" description="Helical" evidence="1">
    <location>
        <begin position="44"/>
        <end position="63"/>
    </location>
</feature>
<evidence type="ECO:0000313" key="2">
    <source>
        <dbReference type="EMBL" id="RZF21148.1"/>
    </source>
</evidence>
<protein>
    <submittedName>
        <fullName evidence="2">Uncharacterized protein</fullName>
    </submittedName>
</protein>
<evidence type="ECO:0000313" key="3">
    <source>
        <dbReference type="Proteomes" id="UP000443582"/>
    </source>
</evidence>
<dbReference type="RefSeq" id="WP_115363672.1">
    <property type="nucleotide sequence ID" value="NZ_QDKL01000003.1"/>
</dbReference>
<keyword evidence="1" id="KW-1133">Transmembrane helix</keyword>
<dbReference type="EMBL" id="QDKL01000003">
    <property type="protein sequence ID" value="RZF21148.1"/>
    <property type="molecule type" value="Genomic_DNA"/>
</dbReference>
<organism evidence="2 3">
    <name type="scientific">Halobacteriovorax vibrionivorans</name>
    <dbReference type="NCBI Taxonomy" id="2152716"/>
    <lineage>
        <taxon>Bacteria</taxon>
        <taxon>Pseudomonadati</taxon>
        <taxon>Bdellovibrionota</taxon>
        <taxon>Bacteriovoracia</taxon>
        <taxon>Bacteriovoracales</taxon>
        <taxon>Halobacteriovoraceae</taxon>
        <taxon>Halobacteriovorax</taxon>
    </lineage>
</organism>
<gene>
    <name evidence="2" type="ORF">DAY19_14315</name>
</gene>
<keyword evidence="1" id="KW-0812">Transmembrane</keyword>
<proteinExistence type="predicted"/>
<name>A0ABY0IDV9_9BACT</name>
<reference evidence="3" key="1">
    <citation type="journal article" date="2019" name="Int. J. Syst. Evol. Microbiol.">
        <title>Halobacteriovorax valvorus sp. nov., a novel prokaryotic predator isolated from coastal seawater of China.</title>
        <authorList>
            <person name="Chen M.-X."/>
        </authorList>
    </citation>
    <scope>NUCLEOTIDE SEQUENCE [LARGE SCALE GENOMIC DNA]</scope>
    <source>
        <strain evidence="3">BL9</strain>
    </source>
</reference>
<feature type="transmembrane region" description="Helical" evidence="1">
    <location>
        <begin position="12"/>
        <end position="32"/>
    </location>
</feature>
<keyword evidence="3" id="KW-1185">Reference proteome</keyword>
<sequence length="184" mass="21288">MKKPVTFFQFLVYLYIGVLIICSYTYPAILWGKGKGSNISLEGFFLAHSIIYISFIILFIYELNKSNADVYKYSCYGSLILEPIKLEALEKVFASNDMVECLYSKYNNIESLNMKLNADKLLNVSNKKLTISIEKIENELILNYELQSYIRLGLNSSLHRYVHEALTSNNIKFKEHIYCDESAK</sequence>
<keyword evidence="1" id="KW-0472">Membrane</keyword>
<accession>A0ABY0IDV9</accession>
<dbReference type="Proteomes" id="UP000443582">
    <property type="component" value="Unassembled WGS sequence"/>
</dbReference>
<comment type="caution">
    <text evidence="2">The sequence shown here is derived from an EMBL/GenBank/DDBJ whole genome shotgun (WGS) entry which is preliminary data.</text>
</comment>
<evidence type="ECO:0000256" key="1">
    <source>
        <dbReference type="SAM" id="Phobius"/>
    </source>
</evidence>